<comment type="subcellular location">
    <subcellularLocation>
        <location evidence="1">Cell inner membrane</location>
    </subcellularLocation>
</comment>
<dbReference type="PANTHER" id="PTHR30606:SF10">
    <property type="entry name" value="PHOSPHATIDYLINOSITOL MANNOSIDE ACYLTRANSFERASE"/>
    <property type="match status" value="1"/>
</dbReference>
<keyword evidence="4" id="KW-0808">Transferase</keyword>
<organism evidence="7 8">
    <name type="scientific">Jannaschia ovalis</name>
    <dbReference type="NCBI Taxonomy" id="3038773"/>
    <lineage>
        <taxon>Bacteria</taxon>
        <taxon>Pseudomonadati</taxon>
        <taxon>Pseudomonadota</taxon>
        <taxon>Alphaproteobacteria</taxon>
        <taxon>Rhodobacterales</taxon>
        <taxon>Roseobacteraceae</taxon>
        <taxon>Jannaschia</taxon>
    </lineage>
</organism>
<evidence type="ECO:0000256" key="2">
    <source>
        <dbReference type="ARBA" id="ARBA00022475"/>
    </source>
</evidence>
<keyword evidence="3" id="KW-0997">Cell inner membrane</keyword>
<dbReference type="RefSeq" id="WP_279963761.1">
    <property type="nucleotide sequence ID" value="NZ_CP122537.1"/>
</dbReference>
<dbReference type="Pfam" id="PF03279">
    <property type="entry name" value="Lip_A_acyltrans"/>
    <property type="match status" value="1"/>
</dbReference>
<dbReference type="EMBL" id="CP122537">
    <property type="protein sequence ID" value="WGH77187.1"/>
    <property type="molecule type" value="Genomic_DNA"/>
</dbReference>
<evidence type="ECO:0000256" key="6">
    <source>
        <dbReference type="ARBA" id="ARBA00023315"/>
    </source>
</evidence>
<keyword evidence="8" id="KW-1185">Reference proteome</keyword>
<evidence type="ECO:0000256" key="1">
    <source>
        <dbReference type="ARBA" id="ARBA00004533"/>
    </source>
</evidence>
<sequence length="295" mass="32931">MKRLSYWLQAALLRTLLVLVAALPMAARRRVLGFVTEWAVRLTPLRARLGANLDRVWPDLPPARRGAILRGAARNVGRTLTGIWFNDDLAREAADLVPEGPGLDALREARRAGRGAVIVSGHFGQWEAIRHVLKREGLETGAIYRPNNNPFYEPIFRAGIERGGAPIIPKGSAGMRQMLRHVRAGGFIALLPDQYVGDGVWLRFLGQPALTSPVAAELALRYDLPLIPAFAPWEDGRPRVILEAPIPPSDPAAMMQAFNDRLGSWVERHPSQWHWLHQRWKYYAFNEAGRDAAAE</sequence>
<gene>
    <name evidence="7" type="ORF">P8627_08950</name>
</gene>
<keyword evidence="6 7" id="KW-0012">Acyltransferase</keyword>
<keyword evidence="2" id="KW-1003">Cell membrane</keyword>
<proteinExistence type="predicted"/>
<dbReference type="InterPro" id="IPR004960">
    <property type="entry name" value="LipA_acyltrans"/>
</dbReference>
<reference evidence="7 8" key="1">
    <citation type="submission" date="2023-04" db="EMBL/GenBank/DDBJ databases">
        <title>Jannaschia ovalis sp. nov., a marine bacterium isolated from sea tidal flat.</title>
        <authorList>
            <person name="Kwon D.Y."/>
            <person name="Kim J.-J."/>
        </authorList>
    </citation>
    <scope>NUCLEOTIDE SEQUENCE [LARGE SCALE GENOMIC DNA]</scope>
    <source>
        <strain evidence="7 8">GRR-S6-38</strain>
    </source>
</reference>
<evidence type="ECO:0000313" key="7">
    <source>
        <dbReference type="EMBL" id="WGH77187.1"/>
    </source>
</evidence>
<accession>A0ABY8L729</accession>
<dbReference type="CDD" id="cd07984">
    <property type="entry name" value="LPLAT_LABLAT-like"/>
    <property type="match status" value="1"/>
</dbReference>
<evidence type="ECO:0000256" key="5">
    <source>
        <dbReference type="ARBA" id="ARBA00023136"/>
    </source>
</evidence>
<evidence type="ECO:0000256" key="4">
    <source>
        <dbReference type="ARBA" id="ARBA00022679"/>
    </source>
</evidence>
<dbReference type="GO" id="GO:0016746">
    <property type="term" value="F:acyltransferase activity"/>
    <property type="evidence" value="ECO:0007669"/>
    <property type="project" value="UniProtKB-KW"/>
</dbReference>
<name>A0ABY8L729_9RHOB</name>
<dbReference type="PANTHER" id="PTHR30606">
    <property type="entry name" value="LIPID A BIOSYNTHESIS LAUROYL ACYLTRANSFERASE"/>
    <property type="match status" value="1"/>
</dbReference>
<evidence type="ECO:0000313" key="8">
    <source>
        <dbReference type="Proteomes" id="UP001243420"/>
    </source>
</evidence>
<dbReference type="Proteomes" id="UP001243420">
    <property type="component" value="Chromosome"/>
</dbReference>
<keyword evidence="5" id="KW-0472">Membrane</keyword>
<evidence type="ECO:0000256" key="3">
    <source>
        <dbReference type="ARBA" id="ARBA00022519"/>
    </source>
</evidence>
<protein>
    <submittedName>
        <fullName evidence="7">Lysophospholipid acyltransferase family protein</fullName>
    </submittedName>
</protein>